<protein>
    <recommendedName>
        <fullName evidence="4">DUF4360 domain-containing protein</fullName>
    </recommendedName>
</protein>
<evidence type="ECO:0008006" key="4">
    <source>
        <dbReference type="Google" id="ProtNLM"/>
    </source>
</evidence>
<dbReference type="AlphaFoldDB" id="A0A8J3FAF7"/>
<dbReference type="PANTHER" id="PTHR38847:SF1">
    <property type="entry name" value="PSEUDOURIDINE SYNTHASE RSUA_RLUA-LIKE DOMAIN-CONTAINING PROTEIN"/>
    <property type="match status" value="1"/>
</dbReference>
<evidence type="ECO:0000256" key="1">
    <source>
        <dbReference type="SAM" id="SignalP"/>
    </source>
</evidence>
<keyword evidence="3" id="KW-1185">Reference proteome</keyword>
<dbReference type="PANTHER" id="PTHR38847">
    <property type="match status" value="1"/>
</dbReference>
<dbReference type="RefSeq" id="WP_189167915.1">
    <property type="nucleotide sequence ID" value="NZ_BMQB01000001.1"/>
</dbReference>
<name>A0A8J3FAF7_9ACTN</name>
<keyword evidence="1" id="KW-0732">Signal</keyword>
<feature type="signal peptide" evidence="1">
    <location>
        <begin position="1"/>
        <end position="25"/>
    </location>
</feature>
<comment type="caution">
    <text evidence="2">The sequence shown here is derived from an EMBL/GenBank/DDBJ whole genome shotgun (WGS) entry which is preliminary data.</text>
</comment>
<dbReference type="InterPro" id="IPR025649">
    <property type="entry name" value="DUF4360"/>
</dbReference>
<sequence length="217" mass="22628">MEMMMKAFMAATGVAAMLTSTTLLGAPAMAQDDPADVPVTVKLTTANGTGCKGPDHGVAVKSYPTGVVQINLPKMQAKAGRNNPATSTLTCTTNLAVSVPEGYTWALDAVGVKGFAYLDETTSGKAFVSAYLAGLTATGTVDTALEGEYSGRWVQLDAPSEEVKQPCGESRALNVTTRVNANAGSDPKRHQAIMTLRSSNADDHDVLLGLRTIKCSE</sequence>
<reference evidence="2" key="1">
    <citation type="journal article" date="2014" name="Int. J. Syst. Evol. Microbiol.">
        <title>Complete genome sequence of Corynebacterium casei LMG S-19264T (=DSM 44701T), isolated from a smear-ripened cheese.</title>
        <authorList>
            <consortium name="US DOE Joint Genome Institute (JGI-PGF)"/>
            <person name="Walter F."/>
            <person name="Albersmeier A."/>
            <person name="Kalinowski J."/>
            <person name="Ruckert C."/>
        </authorList>
    </citation>
    <scope>NUCLEOTIDE SEQUENCE</scope>
    <source>
        <strain evidence="2">JCM 3090</strain>
    </source>
</reference>
<dbReference type="Proteomes" id="UP000649739">
    <property type="component" value="Unassembled WGS sequence"/>
</dbReference>
<reference evidence="2" key="2">
    <citation type="submission" date="2020-09" db="EMBL/GenBank/DDBJ databases">
        <authorList>
            <person name="Sun Q."/>
            <person name="Ohkuma M."/>
        </authorList>
    </citation>
    <scope>NUCLEOTIDE SEQUENCE</scope>
    <source>
        <strain evidence="2">JCM 3090</strain>
    </source>
</reference>
<evidence type="ECO:0000313" key="3">
    <source>
        <dbReference type="Proteomes" id="UP000649739"/>
    </source>
</evidence>
<evidence type="ECO:0000313" key="2">
    <source>
        <dbReference type="EMBL" id="GGJ74114.1"/>
    </source>
</evidence>
<accession>A0A8J3FAF7</accession>
<feature type="chain" id="PRO_5038625837" description="DUF4360 domain-containing protein" evidence="1">
    <location>
        <begin position="26"/>
        <end position="217"/>
    </location>
</feature>
<organism evidence="2 3">
    <name type="scientific">Pilimelia anulata</name>
    <dbReference type="NCBI Taxonomy" id="53371"/>
    <lineage>
        <taxon>Bacteria</taxon>
        <taxon>Bacillati</taxon>
        <taxon>Actinomycetota</taxon>
        <taxon>Actinomycetes</taxon>
        <taxon>Micromonosporales</taxon>
        <taxon>Micromonosporaceae</taxon>
        <taxon>Pilimelia</taxon>
    </lineage>
</organism>
<dbReference type="EMBL" id="BMQB01000001">
    <property type="protein sequence ID" value="GGJ74114.1"/>
    <property type="molecule type" value="Genomic_DNA"/>
</dbReference>
<proteinExistence type="predicted"/>
<dbReference type="Pfam" id="PF14273">
    <property type="entry name" value="DUF4360"/>
    <property type="match status" value="1"/>
</dbReference>
<gene>
    <name evidence="2" type="ORF">GCM10010123_00070</name>
</gene>